<dbReference type="HOGENOM" id="CLU_083408_0_0_1"/>
<dbReference type="InParanoid" id="B8MPN1"/>
<organism evidence="2 3">
    <name type="scientific">Talaromyces stipitatus (strain ATCC 10500 / CBS 375.48 / QM 6759 / NRRL 1006)</name>
    <name type="common">Penicillium stipitatum</name>
    <dbReference type="NCBI Taxonomy" id="441959"/>
    <lineage>
        <taxon>Eukaryota</taxon>
        <taxon>Fungi</taxon>
        <taxon>Dikarya</taxon>
        <taxon>Ascomycota</taxon>
        <taxon>Pezizomycotina</taxon>
        <taxon>Eurotiomycetes</taxon>
        <taxon>Eurotiomycetidae</taxon>
        <taxon>Eurotiales</taxon>
        <taxon>Trichocomaceae</taxon>
        <taxon>Talaromyces</taxon>
        <taxon>Talaromyces sect. Talaromyces</taxon>
    </lineage>
</organism>
<dbReference type="AlphaFoldDB" id="B8MPN1"/>
<dbReference type="SUPFAM" id="SSF81383">
    <property type="entry name" value="F-box domain"/>
    <property type="match status" value="1"/>
</dbReference>
<evidence type="ECO:0000313" key="3">
    <source>
        <dbReference type="Proteomes" id="UP000001745"/>
    </source>
</evidence>
<keyword evidence="3" id="KW-1185">Reference proteome</keyword>
<sequence length="281" mass="32208">MTSDISPFSALPTELIIKVLMELPDLHSIHSLSRASRRVYEIYQDPQLQLQIIRSLILQAGDFSAEANLYSLLQTLKYIIKEKMDGWKPFAENGYEQLLIPFARVLAWSYASNKRKPEAVRLLKKIINQEEPFNSRDSLPKSSLTFLPLRMLLHRLRPKTQPPSMTQLERLREDVPVTEVRPGSVKWDVISEESRQTALSQKEIIFKKDLIMIKCSPRRSTLTAPTIYSMRYRWVSVCEHRTDSASVTAQTSIVSIGRRLALMSSANGLLFLTIDFVTLLS</sequence>
<evidence type="ECO:0000259" key="1">
    <source>
        <dbReference type="PROSITE" id="PS50181"/>
    </source>
</evidence>
<dbReference type="Proteomes" id="UP000001745">
    <property type="component" value="Unassembled WGS sequence"/>
</dbReference>
<dbReference type="GeneID" id="8103580"/>
<dbReference type="VEuPathDB" id="FungiDB:TSTA_106800"/>
<accession>B8MPN1</accession>
<gene>
    <name evidence="2" type="ORF">TSTA_106800</name>
</gene>
<dbReference type="OrthoDB" id="4260277at2759"/>
<feature type="domain" description="F-box" evidence="1">
    <location>
        <begin position="5"/>
        <end position="56"/>
    </location>
</feature>
<dbReference type="EMBL" id="EQ962658">
    <property type="protein sequence ID" value="EED14470.1"/>
    <property type="molecule type" value="Genomic_DNA"/>
</dbReference>
<dbReference type="PROSITE" id="PS50181">
    <property type="entry name" value="FBOX"/>
    <property type="match status" value="1"/>
</dbReference>
<protein>
    <recommendedName>
        <fullName evidence="1">F-box domain-containing protein</fullName>
    </recommendedName>
</protein>
<dbReference type="eggNOG" id="ENOG502RPQ3">
    <property type="taxonomic scope" value="Eukaryota"/>
</dbReference>
<name>B8MPN1_TALSN</name>
<dbReference type="InterPro" id="IPR036047">
    <property type="entry name" value="F-box-like_dom_sf"/>
</dbReference>
<evidence type="ECO:0000313" key="2">
    <source>
        <dbReference type="EMBL" id="EED14470.1"/>
    </source>
</evidence>
<proteinExistence type="predicted"/>
<dbReference type="InterPro" id="IPR001810">
    <property type="entry name" value="F-box_dom"/>
</dbReference>
<reference evidence="3" key="1">
    <citation type="journal article" date="2015" name="Genome Announc.">
        <title>Genome sequence of the AIDS-associated pathogen Penicillium marneffei (ATCC18224) and its near taxonomic relative Talaromyces stipitatus (ATCC10500).</title>
        <authorList>
            <person name="Nierman W.C."/>
            <person name="Fedorova-Abrams N.D."/>
            <person name="Andrianopoulos A."/>
        </authorList>
    </citation>
    <scope>NUCLEOTIDE SEQUENCE [LARGE SCALE GENOMIC DNA]</scope>
    <source>
        <strain evidence="3">ATCC 10500 / CBS 375.48 / QM 6759 / NRRL 1006</strain>
    </source>
</reference>
<dbReference type="RefSeq" id="XP_002486708.1">
    <property type="nucleotide sequence ID" value="XM_002486663.1"/>
</dbReference>